<dbReference type="NCBIfam" id="TIGR04183">
    <property type="entry name" value="Por_Secre_tail"/>
    <property type="match status" value="1"/>
</dbReference>
<dbReference type="Pfam" id="PF01483">
    <property type="entry name" value="P_proprotein"/>
    <property type="match status" value="1"/>
</dbReference>
<dbReference type="InterPro" id="IPR013783">
    <property type="entry name" value="Ig-like_fold"/>
</dbReference>
<evidence type="ECO:0000313" key="5">
    <source>
        <dbReference type="EMBL" id="RED50588.1"/>
    </source>
</evidence>
<evidence type="ECO:0000256" key="2">
    <source>
        <dbReference type="ARBA" id="ARBA00022729"/>
    </source>
</evidence>
<dbReference type="SUPFAM" id="SSF55486">
    <property type="entry name" value="Metalloproteases ('zincins'), catalytic domain"/>
    <property type="match status" value="1"/>
</dbReference>
<keyword evidence="6" id="KW-1185">Reference proteome</keyword>
<dbReference type="OrthoDB" id="9792152at2"/>
<dbReference type="SUPFAM" id="SSF49785">
    <property type="entry name" value="Galactose-binding domain-like"/>
    <property type="match status" value="1"/>
</dbReference>
<evidence type="ECO:0000313" key="6">
    <source>
        <dbReference type="Proteomes" id="UP000256629"/>
    </source>
</evidence>
<dbReference type="InterPro" id="IPR008979">
    <property type="entry name" value="Galactose-bd-like_sf"/>
</dbReference>
<evidence type="ECO:0000256" key="3">
    <source>
        <dbReference type="ARBA" id="ARBA00022801"/>
    </source>
</evidence>
<evidence type="ECO:0000256" key="1">
    <source>
        <dbReference type="ARBA" id="ARBA00022670"/>
    </source>
</evidence>
<dbReference type="InterPro" id="IPR002884">
    <property type="entry name" value="P_dom"/>
</dbReference>
<dbReference type="Gene3D" id="3.40.390.10">
    <property type="entry name" value="Collagenase (Catalytic Domain)"/>
    <property type="match status" value="1"/>
</dbReference>
<protein>
    <submittedName>
        <fullName evidence="5">Putative secreted protein (Por secretion system target)</fullName>
    </submittedName>
</protein>
<dbReference type="AlphaFoldDB" id="A0A3D9HM79"/>
<dbReference type="Pfam" id="PF18962">
    <property type="entry name" value="Por_Secre_tail"/>
    <property type="match status" value="1"/>
</dbReference>
<dbReference type="GO" id="GO:0004252">
    <property type="term" value="F:serine-type endopeptidase activity"/>
    <property type="evidence" value="ECO:0007669"/>
    <property type="project" value="InterPro"/>
</dbReference>
<dbReference type="Gene3D" id="2.60.40.10">
    <property type="entry name" value="Immunoglobulins"/>
    <property type="match status" value="1"/>
</dbReference>
<reference evidence="5 6" key="1">
    <citation type="submission" date="2018-07" db="EMBL/GenBank/DDBJ databases">
        <title>Genomic Encyclopedia of Type Strains, Phase III (KMG-III): the genomes of soil and plant-associated and newly described type strains.</title>
        <authorList>
            <person name="Whitman W."/>
        </authorList>
    </citation>
    <scope>NUCLEOTIDE SEQUENCE [LARGE SCALE GENOMIC DNA]</scope>
    <source>
        <strain evidence="5 6">CECT 8487</strain>
    </source>
</reference>
<feature type="domain" description="P/Homo B" evidence="4">
    <location>
        <begin position="683"/>
        <end position="831"/>
    </location>
</feature>
<keyword evidence="1" id="KW-0645">Protease</keyword>
<dbReference type="PROSITE" id="PS51829">
    <property type="entry name" value="P_HOMO_B"/>
    <property type="match status" value="1"/>
</dbReference>
<name>A0A3D9HM79_9FLAO</name>
<dbReference type="Proteomes" id="UP000256629">
    <property type="component" value="Unassembled WGS sequence"/>
</dbReference>
<dbReference type="InterPro" id="IPR026444">
    <property type="entry name" value="Secre_tail"/>
</dbReference>
<dbReference type="InterPro" id="IPR024079">
    <property type="entry name" value="MetalloPept_cat_dom_sf"/>
</dbReference>
<keyword evidence="3" id="KW-0378">Hydrolase</keyword>
<keyword evidence="2" id="KW-0732">Signal</keyword>
<dbReference type="Gene3D" id="2.60.120.260">
    <property type="entry name" value="Galactose-binding domain-like"/>
    <property type="match status" value="1"/>
</dbReference>
<dbReference type="GO" id="GO:0006508">
    <property type="term" value="P:proteolysis"/>
    <property type="evidence" value="ECO:0007669"/>
    <property type="project" value="UniProtKB-KW"/>
</dbReference>
<proteinExistence type="predicted"/>
<gene>
    <name evidence="5" type="ORF">DFQ02_101623</name>
</gene>
<dbReference type="GO" id="GO:0008237">
    <property type="term" value="F:metallopeptidase activity"/>
    <property type="evidence" value="ECO:0007669"/>
    <property type="project" value="InterPro"/>
</dbReference>
<evidence type="ECO:0000259" key="4">
    <source>
        <dbReference type="PROSITE" id="PS51829"/>
    </source>
</evidence>
<sequence length="922" mass="100484">MKQTYCKYIGLYLLLFLFSINFYAQENSSIWVKTSRENALKESKLSQKEEIKKAKYYQLDLVRLSTLLKNIPSRKNSKKTSGIILSFPDKNGQLQPYRIKEAPLFEENFQEKHPNMRCYIGEHVNNSGAMIRFSITPKGFHGMTLSPTKPVEFIDPVSYGTKNYMIYAKADLEPNKNSFECKFIDDLNQAKLSSNIKALESLNANDGTLRTYELALACTAEYAEYHWGSNGANLPPGASDTNKKNAVIAAMMVTMNRVNGIFERDLSLTMTMVDNTSIIFLDPDTDPYENTVNQTMLNANQTAIDNALGSNGYDIGHVFCTDNGGLATLNGPCNSVTKAKGATGLPNPTGDVFDVEYVAHEMGHQFGARHTWSSENGACVVADPPNQQWSPSSSYEPGSGSTIMAYAGLCAPDNVQSNGDDYFHQISIQEIWANISSNSCDEESSAGNNAPIANAGNDYSIPISTPYKLTGSSSDDDGTGTHTFTWEQYDLAASQGSITESSTTGPLVRSLYPTTNPVRYIPSFEDLRISNGSTTWEKLASVPRTLNFQLTVRDNGSGVSAYGQTATDGMQVNVVNNGGAFKVTSQNTLGISYTVGSTQTVEWDVAGTDSNPINTTNVNIKLSIDGGLTYPYLLLDSTSNDGSAEVTLPAGVAAPFCRIMVEADPAENIFFNINEVDFAIGYTVTETCNIYSGGTDLPLTIIDGGSSFQRSKITVSESTSITDINIGVDITHTYKGDLQIALLSPQSTAINLITPGSCSSGSLIITFDDYASTIDCANTEGNEVYKPENPLSTFNGENPSGDWDLGVIDLATDDTGTLNSWFIELCTTTVTLSNPDFYDFVNNLTVFPNPNRGDFTVKFSNASASTIDLEIYDLRGRTIYSKEYLNVTSFNESINMSHAQSGMYILNVSDGIRKTTKKIIIR</sequence>
<organism evidence="5 6">
    <name type="scientific">Seonamhaeicola aphaedonensis</name>
    <dbReference type="NCBI Taxonomy" id="1461338"/>
    <lineage>
        <taxon>Bacteria</taxon>
        <taxon>Pseudomonadati</taxon>
        <taxon>Bacteroidota</taxon>
        <taxon>Flavobacteriia</taxon>
        <taxon>Flavobacteriales</taxon>
        <taxon>Flavobacteriaceae</taxon>
    </lineage>
</organism>
<dbReference type="RefSeq" id="WP_116039506.1">
    <property type="nucleotide sequence ID" value="NZ_QRDX01000001.1"/>
</dbReference>
<dbReference type="Pfam" id="PF13583">
    <property type="entry name" value="Reprolysin_4"/>
    <property type="match status" value="1"/>
</dbReference>
<comment type="caution">
    <text evidence="5">The sequence shown here is derived from an EMBL/GenBank/DDBJ whole genome shotgun (WGS) entry which is preliminary data.</text>
</comment>
<dbReference type="EMBL" id="QRDX01000001">
    <property type="protein sequence ID" value="RED50588.1"/>
    <property type="molecule type" value="Genomic_DNA"/>
</dbReference>
<accession>A0A3D9HM79</accession>